<dbReference type="KEGG" id="mtr:25487512"/>
<dbReference type="Proteomes" id="UP000002051">
    <property type="component" value="Chromosome 2"/>
</dbReference>
<evidence type="ECO:0000313" key="3">
    <source>
        <dbReference type="EnsemblPlants" id="KEH38948"/>
    </source>
</evidence>
<dbReference type="EMBL" id="PSQE01000002">
    <property type="protein sequence ID" value="RHN75411.1"/>
    <property type="molecule type" value="Genomic_DNA"/>
</dbReference>
<dbReference type="OrthoDB" id="1748757at2759"/>
<reference evidence="2" key="5">
    <citation type="journal article" date="2018" name="Nat. Plants">
        <title>Whole-genome landscape of Medicago truncatula symbiotic genes.</title>
        <authorList>
            <person name="Pecrix Y."/>
            <person name="Gamas P."/>
            <person name="Carrere S."/>
        </authorList>
    </citation>
    <scope>NUCLEOTIDE SEQUENCE</scope>
    <source>
        <tissue evidence="2">Leaves</tissue>
    </source>
</reference>
<accession>A0A072VC10</accession>
<evidence type="ECO:0000313" key="4">
    <source>
        <dbReference type="Proteomes" id="UP000002051"/>
    </source>
</evidence>
<sequence>MRFLPWKGSALDFVVGVCLTQSVRDSSSSKAFMSLAANFPIKPARREQSNNMDFSNSKVDTKMNDINVEEFEAEKYIETSKVDNSGTENNSCFVERNLDSSKVIKEEINNMDFLDPQSDKKFEG</sequence>
<name>A0A072VC10_MEDTR</name>
<organism evidence="1 4">
    <name type="scientific">Medicago truncatula</name>
    <name type="common">Barrel medic</name>
    <name type="synonym">Medicago tribuloides</name>
    <dbReference type="NCBI Taxonomy" id="3880"/>
    <lineage>
        <taxon>Eukaryota</taxon>
        <taxon>Viridiplantae</taxon>
        <taxon>Streptophyta</taxon>
        <taxon>Embryophyta</taxon>
        <taxon>Tracheophyta</taxon>
        <taxon>Spermatophyta</taxon>
        <taxon>Magnoliopsida</taxon>
        <taxon>eudicotyledons</taxon>
        <taxon>Gunneridae</taxon>
        <taxon>Pentapetalae</taxon>
        <taxon>rosids</taxon>
        <taxon>fabids</taxon>
        <taxon>Fabales</taxon>
        <taxon>Fabaceae</taxon>
        <taxon>Papilionoideae</taxon>
        <taxon>50 kb inversion clade</taxon>
        <taxon>NPAAA clade</taxon>
        <taxon>Hologalegina</taxon>
        <taxon>IRL clade</taxon>
        <taxon>Trifolieae</taxon>
        <taxon>Medicago</taxon>
    </lineage>
</organism>
<reference evidence="1 4" key="2">
    <citation type="journal article" date="2014" name="BMC Genomics">
        <title>An improved genome release (version Mt4.0) for the model legume Medicago truncatula.</title>
        <authorList>
            <person name="Tang H."/>
            <person name="Krishnakumar V."/>
            <person name="Bidwell S."/>
            <person name="Rosen B."/>
            <person name="Chan A."/>
            <person name="Zhou S."/>
            <person name="Gentzbittel L."/>
            <person name="Childs K.L."/>
            <person name="Yandell M."/>
            <person name="Gundlach H."/>
            <person name="Mayer K.F."/>
            <person name="Schwartz D.C."/>
            <person name="Town C.D."/>
        </authorList>
    </citation>
    <scope>GENOME REANNOTATION</scope>
    <source>
        <strain evidence="1">A17</strain>
        <strain evidence="3 4">cv. Jemalong A17</strain>
    </source>
</reference>
<dbReference type="EMBL" id="CM001218">
    <property type="protein sequence ID" value="KEH38948.1"/>
    <property type="molecule type" value="Genomic_DNA"/>
</dbReference>
<dbReference type="HOGENOM" id="CLU_2007281_0_0_1"/>
<gene>
    <name evidence="3" type="primary">25487512</name>
    <name evidence="1" type="ordered locus">MTR_2g084845</name>
    <name evidence="2" type="ORF">MtrunA17_Chr2g0320931</name>
</gene>
<dbReference type="Proteomes" id="UP000265566">
    <property type="component" value="Chromosome 2"/>
</dbReference>
<evidence type="ECO:0000313" key="1">
    <source>
        <dbReference type="EMBL" id="KEH38948.1"/>
    </source>
</evidence>
<evidence type="ECO:0000313" key="5">
    <source>
        <dbReference type="Proteomes" id="UP000265566"/>
    </source>
</evidence>
<dbReference type="GO" id="GO:0019104">
    <property type="term" value="F:DNA N-glycosylase activity"/>
    <property type="evidence" value="ECO:0007669"/>
    <property type="project" value="InterPro"/>
</dbReference>
<dbReference type="Gramene" id="rna11610">
    <property type="protein sequence ID" value="RHN75411.1"/>
    <property type="gene ID" value="gene11610"/>
</dbReference>
<dbReference type="AlphaFoldDB" id="A0A072VC10"/>
<keyword evidence="4" id="KW-1185">Reference proteome</keyword>
<reference evidence="5" key="4">
    <citation type="journal article" date="2018" name="Nat. Plants">
        <title>Whole-genome landscape of Medicago truncatula symbiotic genes.</title>
        <authorList>
            <person name="Pecrix Y."/>
            <person name="Staton S.E."/>
            <person name="Sallet E."/>
            <person name="Lelandais-Briere C."/>
            <person name="Moreau S."/>
            <person name="Carrere S."/>
            <person name="Blein T."/>
            <person name="Jardinaud M.F."/>
            <person name="Latrasse D."/>
            <person name="Zouine M."/>
            <person name="Zahm M."/>
            <person name="Kreplak J."/>
            <person name="Mayjonade B."/>
            <person name="Satge C."/>
            <person name="Perez M."/>
            <person name="Cauet S."/>
            <person name="Marande W."/>
            <person name="Chantry-Darmon C."/>
            <person name="Lopez-Roques C."/>
            <person name="Bouchez O."/>
            <person name="Berard A."/>
            <person name="Debelle F."/>
            <person name="Munos S."/>
            <person name="Bendahmane A."/>
            <person name="Berges H."/>
            <person name="Niebel A."/>
            <person name="Buitink J."/>
            <person name="Frugier F."/>
            <person name="Benhamed M."/>
            <person name="Crespi M."/>
            <person name="Gouzy J."/>
            <person name="Gamas P."/>
        </authorList>
    </citation>
    <scope>NUCLEOTIDE SEQUENCE [LARGE SCALE GENOMIC DNA]</scope>
    <source>
        <strain evidence="5">cv. Jemalong A17</strain>
    </source>
</reference>
<dbReference type="EnsemblPlants" id="KEH38948">
    <property type="protein sequence ID" value="KEH38948"/>
    <property type="gene ID" value="MTR_2g084845"/>
</dbReference>
<evidence type="ECO:0000313" key="2">
    <source>
        <dbReference type="EMBL" id="RHN75411.1"/>
    </source>
</evidence>
<reference evidence="3" key="3">
    <citation type="submission" date="2015-04" db="UniProtKB">
        <authorList>
            <consortium name="EnsemblPlants"/>
        </authorList>
    </citation>
    <scope>IDENTIFICATION</scope>
    <source>
        <strain evidence="3">cv. Jemalong A17</strain>
    </source>
</reference>
<protein>
    <submittedName>
        <fullName evidence="1">HhH-GPD base excision DNA repair family protein, putative</fullName>
    </submittedName>
</protein>
<reference evidence="1 4" key="1">
    <citation type="journal article" date="2011" name="Nature">
        <title>The Medicago genome provides insight into the evolution of rhizobial symbioses.</title>
        <authorList>
            <person name="Young N.D."/>
            <person name="Debelle F."/>
            <person name="Oldroyd G.E."/>
            <person name="Geurts R."/>
            <person name="Cannon S.B."/>
            <person name="Udvardi M.K."/>
            <person name="Benedito V.A."/>
            <person name="Mayer K.F."/>
            <person name="Gouzy J."/>
            <person name="Schoof H."/>
            <person name="Van de Peer Y."/>
            <person name="Proost S."/>
            <person name="Cook D.R."/>
            <person name="Meyers B.C."/>
            <person name="Spannagl M."/>
            <person name="Cheung F."/>
            <person name="De Mita S."/>
            <person name="Krishnakumar V."/>
            <person name="Gundlach H."/>
            <person name="Zhou S."/>
            <person name="Mudge J."/>
            <person name="Bharti A.K."/>
            <person name="Murray J.D."/>
            <person name="Naoumkina M.A."/>
            <person name="Rosen B."/>
            <person name="Silverstein K.A."/>
            <person name="Tang H."/>
            <person name="Rombauts S."/>
            <person name="Zhao P.X."/>
            <person name="Zhou P."/>
            <person name="Barbe V."/>
            <person name="Bardou P."/>
            <person name="Bechner M."/>
            <person name="Bellec A."/>
            <person name="Berger A."/>
            <person name="Berges H."/>
            <person name="Bidwell S."/>
            <person name="Bisseling T."/>
            <person name="Choisne N."/>
            <person name="Couloux A."/>
            <person name="Denny R."/>
            <person name="Deshpande S."/>
            <person name="Dai X."/>
            <person name="Doyle J.J."/>
            <person name="Dudez A.M."/>
            <person name="Farmer A.D."/>
            <person name="Fouteau S."/>
            <person name="Franken C."/>
            <person name="Gibelin C."/>
            <person name="Gish J."/>
            <person name="Goldstein S."/>
            <person name="Gonzalez A.J."/>
            <person name="Green P.J."/>
            <person name="Hallab A."/>
            <person name="Hartog M."/>
            <person name="Hua A."/>
            <person name="Humphray S.J."/>
            <person name="Jeong D.H."/>
            <person name="Jing Y."/>
            <person name="Jocker A."/>
            <person name="Kenton S.M."/>
            <person name="Kim D.J."/>
            <person name="Klee K."/>
            <person name="Lai H."/>
            <person name="Lang C."/>
            <person name="Lin S."/>
            <person name="Macmil S.L."/>
            <person name="Magdelenat G."/>
            <person name="Matthews L."/>
            <person name="McCorrison J."/>
            <person name="Monaghan E.L."/>
            <person name="Mun J.H."/>
            <person name="Najar F.Z."/>
            <person name="Nicholson C."/>
            <person name="Noirot C."/>
            <person name="O'Bleness M."/>
            <person name="Paule C.R."/>
            <person name="Poulain J."/>
            <person name="Prion F."/>
            <person name="Qin B."/>
            <person name="Qu C."/>
            <person name="Retzel E.F."/>
            <person name="Riddle C."/>
            <person name="Sallet E."/>
            <person name="Samain S."/>
            <person name="Samson N."/>
            <person name="Sanders I."/>
            <person name="Saurat O."/>
            <person name="Scarpelli C."/>
            <person name="Schiex T."/>
            <person name="Segurens B."/>
            <person name="Severin A.J."/>
            <person name="Sherrier D.J."/>
            <person name="Shi R."/>
            <person name="Sims S."/>
            <person name="Singer S.R."/>
            <person name="Sinharoy S."/>
            <person name="Sterck L."/>
            <person name="Viollet A."/>
            <person name="Wang B.B."/>
            <person name="Wang K."/>
            <person name="Wang M."/>
            <person name="Wang X."/>
            <person name="Warfsmann J."/>
            <person name="Weissenbach J."/>
            <person name="White D.D."/>
            <person name="White J.D."/>
            <person name="Wiley G.B."/>
            <person name="Wincker P."/>
            <person name="Xing Y."/>
            <person name="Yang L."/>
            <person name="Yao Z."/>
            <person name="Ying F."/>
            <person name="Zhai J."/>
            <person name="Zhou L."/>
            <person name="Zuber A."/>
            <person name="Denarie J."/>
            <person name="Dixon R.A."/>
            <person name="May G.D."/>
            <person name="Schwartz D.C."/>
            <person name="Rogers J."/>
            <person name="Quetier F."/>
            <person name="Town C.D."/>
            <person name="Roe B.A."/>
        </authorList>
    </citation>
    <scope>NUCLEOTIDE SEQUENCE [LARGE SCALE GENOMIC DNA]</scope>
    <source>
        <strain evidence="1">A17</strain>
        <strain evidence="3 4">cv. Jemalong A17</strain>
    </source>
</reference>
<dbReference type="STRING" id="3880.A0A072VC10"/>
<dbReference type="GO" id="GO:0035514">
    <property type="term" value="F:DNA demethylase activity"/>
    <property type="evidence" value="ECO:0007669"/>
    <property type="project" value="InterPro"/>
</dbReference>
<dbReference type="GO" id="GO:0141166">
    <property type="term" value="P:chromosomal 5-methylcytosine DNA demethylation pathway"/>
    <property type="evidence" value="ECO:0007669"/>
    <property type="project" value="InterPro"/>
</dbReference>
<dbReference type="InterPro" id="IPR044811">
    <property type="entry name" value="DME/ROS1"/>
</dbReference>
<proteinExistence type="predicted"/>
<dbReference type="PANTHER" id="PTHR46213:SF13">
    <property type="entry name" value="DEMETER-LIKE PROTEIN 2-RELATED"/>
    <property type="match status" value="1"/>
</dbReference>
<dbReference type="PANTHER" id="PTHR46213">
    <property type="entry name" value="TRANSCRIPTIONAL ACTIVATOR DEMETER"/>
    <property type="match status" value="1"/>
</dbReference>